<name>A0A0P0W050_ORYSJ</name>
<evidence type="ECO:0000313" key="1">
    <source>
        <dbReference type="EMBL" id="BAS85004.1"/>
    </source>
</evidence>
<gene>
    <name evidence="1" type="ordered locus">Os03g0573117</name>
    <name evidence="1" type="ORF">OSNPB_030573117</name>
</gene>
<dbReference type="Gramene" id="Os03t0573117-00">
    <property type="protein sequence ID" value="Os03t0573117-00"/>
    <property type="gene ID" value="Os03g0573117"/>
</dbReference>
<accession>A0A0P0W050</accession>
<reference evidence="2" key="1">
    <citation type="journal article" date="2005" name="Nature">
        <title>The map-based sequence of the rice genome.</title>
        <authorList>
            <consortium name="International rice genome sequencing project (IRGSP)"/>
            <person name="Matsumoto T."/>
            <person name="Wu J."/>
            <person name="Kanamori H."/>
            <person name="Katayose Y."/>
            <person name="Fujisawa M."/>
            <person name="Namiki N."/>
            <person name="Mizuno H."/>
            <person name="Yamamoto K."/>
            <person name="Antonio B.A."/>
            <person name="Baba T."/>
            <person name="Sakata K."/>
            <person name="Nagamura Y."/>
            <person name="Aoki H."/>
            <person name="Arikawa K."/>
            <person name="Arita K."/>
            <person name="Bito T."/>
            <person name="Chiden Y."/>
            <person name="Fujitsuka N."/>
            <person name="Fukunaka R."/>
            <person name="Hamada M."/>
            <person name="Harada C."/>
            <person name="Hayashi A."/>
            <person name="Hijishita S."/>
            <person name="Honda M."/>
            <person name="Hosokawa S."/>
            <person name="Ichikawa Y."/>
            <person name="Idonuma A."/>
            <person name="Iijima M."/>
            <person name="Ikeda M."/>
            <person name="Ikeno M."/>
            <person name="Ito K."/>
            <person name="Ito S."/>
            <person name="Ito T."/>
            <person name="Ito Y."/>
            <person name="Ito Y."/>
            <person name="Iwabuchi A."/>
            <person name="Kamiya K."/>
            <person name="Karasawa W."/>
            <person name="Kurita K."/>
            <person name="Katagiri S."/>
            <person name="Kikuta A."/>
            <person name="Kobayashi H."/>
            <person name="Kobayashi N."/>
            <person name="Machita K."/>
            <person name="Maehara T."/>
            <person name="Masukawa M."/>
            <person name="Mizubayashi T."/>
            <person name="Mukai Y."/>
            <person name="Nagasaki H."/>
            <person name="Nagata Y."/>
            <person name="Naito S."/>
            <person name="Nakashima M."/>
            <person name="Nakama Y."/>
            <person name="Nakamichi Y."/>
            <person name="Nakamura M."/>
            <person name="Meguro A."/>
            <person name="Negishi M."/>
            <person name="Ohta I."/>
            <person name="Ohta T."/>
            <person name="Okamoto M."/>
            <person name="Ono N."/>
            <person name="Saji S."/>
            <person name="Sakaguchi M."/>
            <person name="Sakai K."/>
            <person name="Shibata M."/>
            <person name="Shimokawa T."/>
            <person name="Song J."/>
            <person name="Takazaki Y."/>
            <person name="Terasawa K."/>
            <person name="Tsugane M."/>
            <person name="Tsuji K."/>
            <person name="Ueda S."/>
            <person name="Waki K."/>
            <person name="Yamagata H."/>
            <person name="Yamamoto M."/>
            <person name="Yamamoto S."/>
            <person name="Yamane H."/>
            <person name="Yoshiki S."/>
            <person name="Yoshihara R."/>
            <person name="Yukawa K."/>
            <person name="Zhong H."/>
            <person name="Yano M."/>
            <person name="Yuan Q."/>
            <person name="Ouyang S."/>
            <person name="Liu J."/>
            <person name="Jones K.M."/>
            <person name="Gansberger K."/>
            <person name="Moffat K."/>
            <person name="Hill J."/>
            <person name="Bera J."/>
            <person name="Fadrosh D."/>
            <person name="Jin S."/>
            <person name="Johri S."/>
            <person name="Kim M."/>
            <person name="Overton L."/>
            <person name="Reardon M."/>
            <person name="Tsitrin T."/>
            <person name="Vuong H."/>
            <person name="Weaver B."/>
            <person name="Ciecko A."/>
            <person name="Tallon L."/>
            <person name="Jackson J."/>
            <person name="Pai G."/>
            <person name="Aken S.V."/>
            <person name="Utterback T."/>
            <person name="Reidmuller S."/>
            <person name="Feldblyum T."/>
            <person name="Hsiao J."/>
            <person name="Zismann V."/>
            <person name="Iobst S."/>
            <person name="de Vazeille A.R."/>
            <person name="Buell C.R."/>
            <person name="Ying K."/>
            <person name="Li Y."/>
            <person name="Lu T."/>
            <person name="Huang Y."/>
            <person name="Zhao Q."/>
            <person name="Feng Q."/>
            <person name="Zhang L."/>
            <person name="Zhu J."/>
            <person name="Weng Q."/>
            <person name="Mu J."/>
            <person name="Lu Y."/>
            <person name="Fan D."/>
            <person name="Liu Y."/>
            <person name="Guan J."/>
            <person name="Zhang Y."/>
            <person name="Yu S."/>
            <person name="Liu X."/>
            <person name="Zhang Y."/>
            <person name="Hong G."/>
            <person name="Han B."/>
            <person name="Choisne N."/>
            <person name="Demange N."/>
            <person name="Orjeda G."/>
            <person name="Samain S."/>
            <person name="Cattolico L."/>
            <person name="Pelletier E."/>
            <person name="Couloux A."/>
            <person name="Segurens B."/>
            <person name="Wincker P."/>
            <person name="D'Hont A."/>
            <person name="Scarpelli C."/>
            <person name="Weissenbach J."/>
            <person name="Salanoubat M."/>
            <person name="Quetier F."/>
            <person name="Yu Y."/>
            <person name="Kim H.R."/>
            <person name="Rambo T."/>
            <person name="Currie J."/>
            <person name="Collura K."/>
            <person name="Luo M."/>
            <person name="Yang T."/>
            <person name="Ammiraju J.S.S."/>
            <person name="Engler F."/>
            <person name="Soderlund C."/>
            <person name="Wing R.A."/>
            <person name="Palmer L.E."/>
            <person name="de la Bastide M."/>
            <person name="Spiegel L."/>
            <person name="Nascimento L."/>
            <person name="Zutavern T."/>
            <person name="O'Shaughnessy A."/>
            <person name="Dike S."/>
            <person name="Dedhia N."/>
            <person name="Preston R."/>
            <person name="Balija V."/>
            <person name="McCombie W.R."/>
            <person name="Chow T."/>
            <person name="Chen H."/>
            <person name="Chung M."/>
            <person name="Chen C."/>
            <person name="Shaw J."/>
            <person name="Wu H."/>
            <person name="Hsiao K."/>
            <person name="Chao Y."/>
            <person name="Chu M."/>
            <person name="Cheng C."/>
            <person name="Hour A."/>
            <person name="Lee P."/>
            <person name="Lin S."/>
            <person name="Lin Y."/>
            <person name="Liou J."/>
            <person name="Liu S."/>
            <person name="Hsing Y."/>
            <person name="Raghuvanshi S."/>
            <person name="Mohanty A."/>
            <person name="Bharti A.K."/>
            <person name="Gaur A."/>
            <person name="Gupta V."/>
            <person name="Kumar D."/>
            <person name="Ravi V."/>
            <person name="Vij S."/>
            <person name="Kapur A."/>
            <person name="Khurana P."/>
            <person name="Khurana P."/>
            <person name="Khurana J.P."/>
            <person name="Tyagi A.K."/>
            <person name="Gaikwad K."/>
            <person name="Singh A."/>
            <person name="Dalal V."/>
            <person name="Srivastava S."/>
            <person name="Dixit A."/>
            <person name="Pal A.K."/>
            <person name="Ghazi I.A."/>
            <person name="Yadav M."/>
            <person name="Pandit A."/>
            <person name="Bhargava A."/>
            <person name="Sureshbabu K."/>
            <person name="Batra K."/>
            <person name="Sharma T.R."/>
            <person name="Mohapatra T."/>
            <person name="Singh N.K."/>
            <person name="Messing J."/>
            <person name="Nelson A.B."/>
            <person name="Fuks G."/>
            <person name="Kavchok S."/>
            <person name="Keizer G."/>
            <person name="Linton E."/>
            <person name="Llaca V."/>
            <person name="Song R."/>
            <person name="Tanyolac B."/>
            <person name="Young S."/>
            <person name="Ho-Il K."/>
            <person name="Hahn J.H."/>
            <person name="Sangsakoo G."/>
            <person name="Vanavichit A."/>
            <person name="de Mattos Luiz.A.T."/>
            <person name="Zimmer P.D."/>
            <person name="Malone G."/>
            <person name="Dellagostin O."/>
            <person name="de Oliveira A.C."/>
            <person name="Bevan M."/>
            <person name="Bancroft I."/>
            <person name="Minx P."/>
            <person name="Cordum H."/>
            <person name="Wilson R."/>
            <person name="Cheng Z."/>
            <person name="Jin W."/>
            <person name="Jiang J."/>
            <person name="Leong S.A."/>
            <person name="Iwama H."/>
            <person name="Gojobori T."/>
            <person name="Itoh T."/>
            <person name="Niimura Y."/>
            <person name="Fujii Y."/>
            <person name="Habara T."/>
            <person name="Sakai H."/>
            <person name="Sato Y."/>
            <person name="Wilson G."/>
            <person name="Kumar K."/>
            <person name="McCouch S."/>
            <person name="Juretic N."/>
            <person name="Hoen D."/>
            <person name="Wright S."/>
            <person name="Bruskiewich R."/>
            <person name="Bureau T."/>
            <person name="Miyao A."/>
            <person name="Hirochika H."/>
            <person name="Nishikawa T."/>
            <person name="Kadowaki K."/>
            <person name="Sugiura M."/>
            <person name="Burr B."/>
            <person name="Sasaki T."/>
        </authorList>
    </citation>
    <scope>NUCLEOTIDE SEQUENCE [LARGE SCALE GENOMIC DNA]</scope>
    <source>
        <strain evidence="2">cv. Nipponbare</strain>
    </source>
</reference>
<protein>
    <submittedName>
        <fullName evidence="1">Os03g0573117 protein</fullName>
    </submittedName>
</protein>
<dbReference type="AlphaFoldDB" id="A0A0P0W050"/>
<keyword evidence="2" id="KW-1185">Reference proteome</keyword>
<reference evidence="1 2" key="3">
    <citation type="journal article" date="2013" name="Rice">
        <title>Improvement of the Oryza sativa Nipponbare reference genome using next generation sequence and optical map data.</title>
        <authorList>
            <person name="Kawahara Y."/>
            <person name="de la Bastide M."/>
            <person name="Hamilton J.P."/>
            <person name="Kanamori H."/>
            <person name="McCombie W.R."/>
            <person name="Ouyang S."/>
            <person name="Schwartz D.C."/>
            <person name="Tanaka T."/>
            <person name="Wu J."/>
            <person name="Zhou S."/>
            <person name="Childs K.L."/>
            <person name="Davidson R.M."/>
            <person name="Lin H."/>
            <person name="Quesada-Ocampo L."/>
            <person name="Vaillancourt B."/>
            <person name="Sakai H."/>
            <person name="Lee S.S."/>
            <person name="Kim J."/>
            <person name="Numa H."/>
            <person name="Itoh T."/>
            <person name="Buell C.R."/>
            <person name="Matsumoto T."/>
        </authorList>
    </citation>
    <scope>NUCLEOTIDE SEQUENCE [LARGE SCALE GENOMIC DNA]</scope>
    <source>
        <strain evidence="2">cv. Nipponbare</strain>
    </source>
</reference>
<organism evidence="1 2">
    <name type="scientific">Oryza sativa subsp. japonica</name>
    <name type="common">Rice</name>
    <dbReference type="NCBI Taxonomy" id="39947"/>
    <lineage>
        <taxon>Eukaryota</taxon>
        <taxon>Viridiplantae</taxon>
        <taxon>Streptophyta</taxon>
        <taxon>Embryophyta</taxon>
        <taxon>Tracheophyta</taxon>
        <taxon>Spermatophyta</taxon>
        <taxon>Magnoliopsida</taxon>
        <taxon>Liliopsida</taxon>
        <taxon>Poales</taxon>
        <taxon>Poaceae</taxon>
        <taxon>BOP clade</taxon>
        <taxon>Oryzoideae</taxon>
        <taxon>Oryzeae</taxon>
        <taxon>Oryzinae</taxon>
        <taxon>Oryza</taxon>
        <taxon>Oryza sativa</taxon>
    </lineage>
</organism>
<dbReference type="PaxDb" id="39947-A0A0P0W050"/>
<dbReference type="Proteomes" id="UP000059680">
    <property type="component" value="Chromosome 3"/>
</dbReference>
<evidence type="ECO:0000313" key="2">
    <source>
        <dbReference type="Proteomes" id="UP000059680"/>
    </source>
</evidence>
<dbReference type="InParanoid" id="A0A0P0W050"/>
<dbReference type="EMBL" id="AP014959">
    <property type="protein sequence ID" value="BAS85004.1"/>
    <property type="molecule type" value="Genomic_DNA"/>
</dbReference>
<proteinExistence type="predicted"/>
<reference evidence="1 2" key="2">
    <citation type="journal article" date="2013" name="Plant Cell Physiol.">
        <title>Rice Annotation Project Database (RAP-DB): an integrative and interactive database for rice genomics.</title>
        <authorList>
            <person name="Sakai H."/>
            <person name="Lee S.S."/>
            <person name="Tanaka T."/>
            <person name="Numa H."/>
            <person name="Kim J."/>
            <person name="Kawahara Y."/>
            <person name="Wakimoto H."/>
            <person name="Yang C.C."/>
            <person name="Iwamoto M."/>
            <person name="Abe T."/>
            <person name="Yamada Y."/>
            <person name="Muto A."/>
            <person name="Inokuchi H."/>
            <person name="Ikemura T."/>
            <person name="Matsumoto T."/>
            <person name="Sasaki T."/>
            <person name="Itoh T."/>
        </authorList>
    </citation>
    <scope>NUCLEOTIDE SEQUENCE [LARGE SCALE GENOMIC DNA]</scope>
    <source>
        <strain evidence="2">cv. Nipponbare</strain>
    </source>
</reference>
<sequence length="81" mass="9106">MRCLRKPSRLVVFSYWSFCGKALKRSITRLASGTDGHTIIGCASPSAYITTHASTPYSVESSLAFFIRLFCRFLNIARRIV</sequence>